<evidence type="ECO:0000313" key="1">
    <source>
        <dbReference type="EMBL" id="CAB4035170.1"/>
    </source>
</evidence>
<comment type="caution">
    <text evidence="1">The sequence shown here is derived from an EMBL/GenBank/DDBJ whole genome shotgun (WGS) entry which is preliminary data.</text>
</comment>
<reference evidence="1" key="1">
    <citation type="submission" date="2020-04" db="EMBL/GenBank/DDBJ databases">
        <authorList>
            <person name="Alioto T."/>
            <person name="Alioto T."/>
            <person name="Gomez Garrido J."/>
        </authorList>
    </citation>
    <scope>NUCLEOTIDE SEQUENCE</scope>
    <source>
        <strain evidence="1">A484AB</strain>
    </source>
</reference>
<dbReference type="Proteomes" id="UP001152795">
    <property type="component" value="Unassembled WGS sequence"/>
</dbReference>
<accession>A0A7D9JT04</accession>
<keyword evidence="2" id="KW-1185">Reference proteome</keyword>
<dbReference type="EMBL" id="CACRXK020020790">
    <property type="protein sequence ID" value="CAB4035170.1"/>
    <property type="molecule type" value="Genomic_DNA"/>
</dbReference>
<proteinExistence type="predicted"/>
<gene>
    <name evidence="1" type="ORF">PACLA_8A038387</name>
</gene>
<sequence length="381" mass="44705">MDEGIDEELEMAFELGFIKGSLKRRKLIKQLQRDDYNKREYFLFKTLASKLGIDLPDQPPEETTAEDEIDQFYSNQVTHVQNYLLEYKTNHVEKIFSIGDQVEKLLIIISKYDEVFGKNESLLNQNVQRLPKLVKKLEIMAKSLGIDISEELSKVNDHEKLDEDDINILKLQLKTKLCKRANEPTEMNTKRSEVDPTRMITDDYWAISLVRLPGASHSQHAFLVLEGITGNKSMIWLVEFVANHAFDLFRLGINEGKLRLDYYESSTKSSSQCHKKLIEICKGGRWLHETWYITKGTAQKLIQCIDEWRMRPPEFNPFTLARMMVHDLNDENIEIPELEDTLEEWIFSIQYNNKWWKLSRFSLMFTFVAGSVIAYSFLKLW</sequence>
<name>A0A7D9JT04_PARCT</name>
<evidence type="ECO:0000313" key="2">
    <source>
        <dbReference type="Proteomes" id="UP001152795"/>
    </source>
</evidence>
<dbReference type="AlphaFoldDB" id="A0A7D9JT04"/>
<organism evidence="1 2">
    <name type="scientific">Paramuricea clavata</name>
    <name type="common">Red gorgonian</name>
    <name type="synonym">Violescent sea-whip</name>
    <dbReference type="NCBI Taxonomy" id="317549"/>
    <lineage>
        <taxon>Eukaryota</taxon>
        <taxon>Metazoa</taxon>
        <taxon>Cnidaria</taxon>
        <taxon>Anthozoa</taxon>
        <taxon>Octocorallia</taxon>
        <taxon>Malacalcyonacea</taxon>
        <taxon>Plexauridae</taxon>
        <taxon>Paramuricea</taxon>
    </lineage>
</organism>
<protein>
    <submittedName>
        <fullName evidence="1">Uncharacterized protein</fullName>
    </submittedName>
</protein>